<dbReference type="AlphaFoldDB" id="A0A183AAF6"/>
<reference evidence="5" key="1">
    <citation type="submission" date="2016-06" db="UniProtKB">
        <authorList>
            <consortium name="WormBaseParasite"/>
        </authorList>
    </citation>
    <scope>IDENTIFICATION</scope>
</reference>
<dbReference type="Proteomes" id="UP000272942">
    <property type="component" value="Unassembled WGS sequence"/>
</dbReference>
<organism evidence="5">
    <name type="scientific">Echinostoma caproni</name>
    <dbReference type="NCBI Taxonomy" id="27848"/>
    <lineage>
        <taxon>Eukaryota</taxon>
        <taxon>Metazoa</taxon>
        <taxon>Spiralia</taxon>
        <taxon>Lophotrochozoa</taxon>
        <taxon>Platyhelminthes</taxon>
        <taxon>Trematoda</taxon>
        <taxon>Digenea</taxon>
        <taxon>Plagiorchiida</taxon>
        <taxon>Echinostomata</taxon>
        <taxon>Echinostomatoidea</taxon>
        <taxon>Echinostomatidae</taxon>
        <taxon>Echinostoma</taxon>
    </lineage>
</organism>
<protein>
    <submittedName>
        <fullName evidence="5">Secreted protein</fullName>
    </submittedName>
</protein>
<sequence length="80" mass="9074">MAYSLHSSLYSMVFCVMLVSQLATSYYVWPVFYEKRFISTGGSPDSPPSLFRPVVYMNPQPKSNPQDDEPTGVPNLMRYG</sequence>
<proteinExistence type="predicted"/>
<evidence type="ECO:0000256" key="1">
    <source>
        <dbReference type="SAM" id="MobiDB-lite"/>
    </source>
</evidence>
<gene>
    <name evidence="3" type="ORF">ECPE_LOCUS3941</name>
</gene>
<feature type="transmembrane region" description="Helical" evidence="2">
    <location>
        <begin position="6"/>
        <end position="29"/>
    </location>
</feature>
<feature type="region of interest" description="Disordered" evidence="1">
    <location>
        <begin position="57"/>
        <end position="80"/>
    </location>
</feature>
<dbReference type="OrthoDB" id="6253718at2759"/>
<evidence type="ECO:0000256" key="2">
    <source>
        <dbReference type="SAM" id="Phobius"/>
    </source>
</evidence>
<keyword evidence="2" id="KW-1133">Transmembrane helix</keyword>
<name>A0A183AAF6_9TREM</name>
<accession>A0A183AAF6</accession>
<evidence type="ECO:0000313" key="4">
    <source>
        <dbReference type="Proteomes" id="UP000272942"/>
    </source>
</evidence>
<keyword evidence="4" id="KW-1185">Reference proteome</keyword>
<keyword evidence="2" id="KW-0812">Transmembrane</keyword>
<evidence type="ECO:0000313" key="3">
    <source>
        <dbReference type="EMBL" id="VDP71085.1"/>
    </source>
</evidence>
<dbReference type="EMBL" id="UZAN01040833">
    <property type="protein sequence ID" value="VDP71085.1"/>
    <property type="molecule type" value="Genomic_DNA"/>
</dbReference>
<dbReference type="WBParaSite" id="ECPE_0000394801-mRNA-1">
    <property type="protein sequence ID" value="ECPE_0000394801-mRNA-1"/>
    <property type="gene ID" value="ECPE_0000394801"/>
</dbReference>
<keyword evidence="2" id="KW-0472">Membrane</keyword>
<reference evidence="3 4" key="2">
    <citation type="submission" date="2018-11" db="EMBL/GenBank/DDBJ databases">
        <authorList>
            <consortium name="Pathogen Informatics"/>
        </authorList>
    </citation>
    <scope>NUCLEOTIDE SEQUENCE [LARGE SCALE GENOMIC DNA]</scope>
    <source>
        <strain evidence="3 4">Egypt</strain>
    </source>
</reference>
<evidence type="ECO:0000313" key="5">
    <source>
        <dbReference type="WBParaSite" id="ECPE_0000394801-mRNA-1"/>
    </source>
</evidence>